<dbReference type="SUPFAM" id="SSF51120">
    <property type="entry name" value="beta-Roll"/>
    <property type="match status" value="1"/>
</dbReference>
<comment type="caution">
    <text evidence="2">The sequence shown here is derived from an EMBL/GenBank/DDBJ whole genome shotgun (WGS) entry which is preliminary data.</text>
</comment>
<organism evidence="2 3">
    <name type="scientific">Campylobacter showae CC57C</name>
    <dbReference type="NCBI Taxonomy" id="1073353"/>
    <lineage>
        <taxon>Bacteria</taxon>
        <taxon>Pseudomonadati</taxon>
        <taxon>Campylobacterota</taxon>
        <taxon>Epsilonproteobacteria</taxon>
        <taxon>Campylobacterales</taxon>
        <taxon>Campylobacteraceae</taxon>
        <taxon>Campylobacter</taxon>
    </lineage>
</organism>
<reference evidence="2 3" key="1">
    <citation type="submission" date="2013-02" db="EMBL/GenBank/DDBJ databases">
        <title>Co-occurrence of anaerobic bacteria in colorectal carcinomas.</title>
        <authorList>
            <person name="Holt R.A."/>
            <person name="Warren R.L."/>
            <person name="Allen-Vercoe E."/>
            <person name="Pleasance S."/>
            <person name="Freeman D.J."/>
            <person name="Watson P."/>
            <person name="Moore R."/>
            <person name="Cochrane K."/>
        </authorList>
    </citation>
    <scope>NUCLEOTIDE SEQUENCE [LARGE SCALE GENOMIC DNA]</scope>
    <source>
        <strain evidence="2 3">CC57C</strain>
    </source>
</reference>
<feature type="non-terminal residue" evidence="2">
    <location>
        <position position="1"/>
    </location>
</feature>
<evidence type="ECO:0000259" key="1">
    <source>
        <dbReference type="Pfam" id="PF06594"/>
    </source>
</evidence>
<gene>
    <name evidence="2" type="ORF">H740_05937</name>
</gene>
<dbReference type="Proteomes" id="UP000011782">
    <property type="component" value="Unassembled WGS sequence"/>
</dbReference>
<evidence type="ECO:0000313" key="2">
    <source>
        <dbReference type="EMBL" id="EMG30551.1"/>
    </source>
</evidence>
<evidence type="ECO:0000313" key="3">
    <source>
        <dbReference type="Proteomes" id="UP000011782"/>
    </source>
</evidence>
<dbReference type="InterPro" id="IPR010566">
    <property type="entry name" value="Haemolys_ca-bd"/>
</dbReference>
<dbReference type="Pfam" id="PF06594">
    <property type="entry name" value="HCBP_related"/>
    <property type="match status" value="1"/>
</dbReference>
<protein>
    <submittedName>
        <fullName evidence="2">Ig family protein</fullName>
    </submittedName>
</protein>
<dbReference type="RefSeq" id="WP_002952331.1">
    <property type="nucleotide sequence ID" value="NZ_AOTD01000153.1"/>
</dbReference>
<dbReference type="EMBL" id="AOTD01000153">
    <property type="protein sequence ID" value="EMG30551.1"/>
    <property type="molecule type" value="Genomic_DNA"/>
</dbReference>
<dbReference type="PATRIC" id="fig|1073353.3.peg.1276"/>
<feature type="domain" description="Haemolysin-type calcium binding-related" evidence="1">
    <location>
        <begin position="59"/>
        <end position="99"/>
    </location>
</feature>
<dbReference type="AlphaFoldDB" id="M3IKG9"/>
<accession>M3IKG9</accession>
<sequence length="132" mass="14219">NDALYGGGGEDTYLFGKGDGQDTVSADGNDIIKFKAGITRDDLILRRSEYQKDGFDDGLILTIKNSLDSITIKDVFKDESNSQGIKGIEFNDGSSMNLEDIKKGVLISSDSDQKTFYGFNSDDTIIGGGGNE</sequence>
<name>M3IKG9_9BACT</name>
<proteinExistence type="predicted"/>
<dbReference type="InterPro" id="IPR011049">
    <property type="entry name" value="Serralysin-like_metalloprot_C"/>
</dbReference>
<dbReference type="STRING" id="1073353.H740_05937"/>